<accession>A0A834SXE3</accession>
<comment type="caution">
    <text evidence="2">The sequence shown here is derived from an EMBL/GenBank/DDBJ whole genome shotgun (WGS) entry which is preliminary data.</text>
</comment>
<dbReference type="AlphaFoldDB" id="A0A834SXE3"/>
<reference evidence="2" key="1">
    <citation type="submission" date="2020-09" db="EMBL/GenBank/DDBJ databases">
        <title>Genome-Enabled Discovery of Anthraquinone Biosynthesis in Senna tora.</title>
        <authorList>
            <person name="Kang S.-H."/>
            <person name="Pandey R.P."/>
            <person name="Lee C.-M."/>
            <person name="Sim J.-S."/>
            <person name="Jeong J.-T."/>
            <person name="Choi B.-S."/>
            <person name="Jung M."/>
            <person name="Ginzburg D."/>
            <person name="Zhao K."/>
            <person name="Won S.Y."/>
            <person name="Oh T.-J."/>
            <person name="Yu Y."/>
            <person name="Kim N.-H."/>
            <person name="Lee O.R."/>
            <person name="Lee T.-H."/>
            <person name="Bashyal P."/>
            <person name="Kim T.-S."/>
            <person name="Lee W.-H."/>
            <person name="Kawkins C."/>
            <person name="Kim C.-K."/>
            <person name="Kim J.S."/>
            <person name="Ahn B.O."/>
            <person name="Rhee S.Y."/>
            <person name="Sohng J.K."/>
        </authorList>
    </citation>
    <scope>NUCLEOTIDE SEQUENCE</scope>
    <source>
        <tissue evidence="2">Leaf</tissue>
    </source>
</reference>
<evidence type="ECO:0000256" key="1">
    <source>
        <dbReference type="SAM" id="MobiDB-lite"/>
    </source>
</evidence>
<feature type="compositionally biased region" description="Basic and acidic residues" evidence="1">
    <location>
        <begin position="9"/>
        <end position="21"/>
    </location>
</feature>
<dbReference type="Proteomes" id="UP000634136">
    <property type="component" value="Unassembled WGS sequence"/>
</dbReference>
<feature type="region of interest" description="Disordered" evidence="1">
    <location>
        <begin position="1"/>
        <end position="21"/>
    </location>
</feature>
<sequence>MEDGGNEPRTAKKSRDVHAAQ</sequence>
<proteinExistence type="predicted"/>
<evidence type="ECO:0000313" key="2">
    <source>
        <dbReference type="EMBL" id="KAF7811496.1"/>
    </source>
</evidence>
<keyword evidence="3" id="KW-1185">Reference proteome</keyword>
<dbReference type="EMBL" id="JAAIUW010000010">
    <property type="protein sequence ID" value="KAF7811496.1"/>
    <property type="molecule type" value="Genomic_DNA"/>
</dbReference>
<protein>
    <submittedName>
        <fullName evidence="2">Uncharacterized protein</fullName>
    </submittedName>
</protein>
<name>A0A834SXE3_9FABA</name>
<evidence type="ECO:0000313" key="3">
    <source>
        <dbReference type="Proteomes" id="UP000634136"/>
    </source>
</evidence>
<gene>
    <name evidence="2" type="ORF">G2W53_032472</name>
</gene>
<organism evidence="2 3">
    <name type="scientific">Senna tora</name>
    <dbReference type="NCBI Taxonomy" id="362788"/>
    <lineage>
        <taxon>Eukaryota</taxon>
        <taxon>Viridiplantae</taxon>
        <taxon>Streptophyta</taxon>
        <taxon>Embryophyta</taxon>
        <taxon>Tracheophyta</taxon>
        <taxon>Spermatophyta</taxon>
        <taxon>Magnoliopsida</taxon>
        <taxon>eudicotyledons</taxon>
        <taxon>Gunneridae</taxon>
        <taxon>Pentapetalae</taxon>
        <taxon>rosids</taxon>
        <taxon>fabids</taxon>
        <taxon>Fabales</taxon>
        <taxon>Fabaceae</taxon>
        <taxon>Caesalpinioideae</taxon>
        <taxon>Cassia clade</taxon>
        <taxon>Senna</taxon>
    </lineage>
</organism>